<dbReference type="GO" id="GO:0016020">
    <property type="term" value="C:membrane"/>
    <property type="evidence" value="ECO:0007669"/>
    <property type="project" value="UniProtKB-SubCell"/>
</dbReference>
<dbReference type="AlphaFoldDB" id="A0A3B4YG62"/>
<proteinExistence type="inferred from homology"/>
<keyword evidence="3" id="KW-0812">Transmembrane</keyword>
<evidence type="ECO:0000256" key="2">
    <source>
        <dbReference type="ARBA" id="ARBA00007230"/>
    </source>
</evidence>
<keyword evidence="7" id="KW-1185">Reference proteome</keyword>
<evidence type="ECO:0000256" key="3">
    <source>
        <dbReference type="ARBA" id="ARBA00022692"/>
    </source>
</evidence>
<dbReference type="Pfam" id="PF05653">
    <property type="entry name" value="Mg_trans_NIPA"/>
    <property type="match status" value="1"/>
</dbReference>
<comment type="similarity">
    <text evidence="2">Belongs to the NIPA family.</text>
</comment>
<sequence length="400" mass="43062">MDSTHPLNDGFPVCTVACGDGVWAGHNCTLAQHLHCLVVNVTDHFNTSSLTMGQDRGKYDFYIGLGLAISSSIFIGGSFILKKKGLLRLARKGSMRAVGAGEAANFAAYAFAPATLVTPLGALSVLVSAVLSSYFLTERLNLHGKLGCMLSILGSTTMVIHAPQEEEISSLDHMARKLVDPGFFIFATLVIIVAIIFIFVVGPRHGQTNILVYITICSVIGALSVSCVKGLGIAIKEAISGKNVVRNPLAWFLLLGLVACVSTQINYLNKALDIFNTSLVTPIYYVFFTTSVLTCSAILFKEWEHMGTDDVIGTLSGFLTIIVGIFLLHAFKDISVSLATLAVSMRKEERAFPAANGMTSHSTYELLHNESTGDVEDREMGLPFDSISRRNGAMTSSLDH</sequence>
<dbReference type="InterPro" id="IPR037185">
    <property type="entry name" value="EmrE-like"/>
</dbReference>
<comment type="subcellular location">
    <subcellularLocation>
        <location evidence="1">Membrane</location>
        <topology evidence="1">Multi-pass membrane protein</topology>
    </subcellularLocation>
</comment>
<evidence type="ECO:0000256" key="4">
    <source>
        <dbReference type="ARBA" id="ARBA00022989"/>
    </source>
</evidence>
<dbReference type="GO" id="GO:0015095">
    <property type="term" value="F:magnesium ion transmembrane transporter activity"/>
    <property type="evidence" value="ECO:0007669"/>
    <property type="project" value="InterPro"/>
</dbReference>
<evidence type="ECO:0000256" key="1">
    <source>
        <dbReference type="ARBA" id="ARBA00004141"/>
    </source>
</evidence>
<dbReference type="PANTHER" id="PTHR12570">
    <property type="match status" value="1"/>
</dbReference>
<evidence type="ECO:0000313" key="7">
    <source>
        <dbReference type="Proteomes" id="UP000261360"/>
    </source>
</evidence>
<keyword evidence="5" id="KW-0472">Membrane</keyword>
<organism evidence="6 7">
    <name type="scientific">Seriola lalandi dorsalis</name>
    <dbReference type="NCBI Taxonomy" id="1841481"/>
    <lineage>
        <taxon>Eukaryota</taxon>
        <taxon>Metazoa</taxon>
        <taxon>Chordata</taxon>
        <taxon>Craniata</taxon>
        <taxon>Vertebrata</taxon>
        <taxon>Euteleostomi</taxon>
        <taxon>Actinopterygii</taxon>
        <taxon>Neopterygii</taxon>
        <taxon>Teleostei</taxon>
        <taxon>Neoteleostei</taxon>
        <taxon>Acanthomorphata</taxon>
        <taxon>Carangaria</taxon>
        <taxon>Carangiformes</taxon>
        <taxon>Carangidae</taxon>
        <taxon>Seriola</taxon>
    </lineage>
</organism>
<protein>
    <submittedName>
        <fullName evidence="6">NIPA magnesium transporter 2</fullName>
    </submittedName>
</protein>
<dbReference type="InterPro" id="IPR008521">
    <property type="entry name" value="Mg_trans_NIPA"/>
</dbReference>
<reference evidence="6" key="2">
    <citation type="submission" date="2025-09" db="UniProtKB">
        <authorList>
            <consortium name="Ensembl"/>
        </authorList>
    </citation>
    <scope>IDENTIFICATION</scope>
</reference>
<evidence type="ECO:0000313" key="6">
    <source>
        <dbReference type="Ensembl" id="ENSSLDP00000029590.1"/>
    </source>
</evidence>
<evidence type="ECO:0000256" key="5">
    <source>
        <dbReference type="ARBA" id="ARBA00023136"/>
    </source>
</evidence>
<name>A0A3B4YG62_SERLL</name>
<dbReference type="GeneTree" id="ENSGT00940000155651"/>
<dbReference type="PANTHER" id="PTHR12570:SF1">
    <property type="entry name" value="MAGNESIUM TRANSPORTER NIPA2"/>
    <property type="match status" value="1"/>
</dbReference>
<dbReference type="Ensembl" id="ENSSLDT00000030449.1">
    <property type="protein sequence ID" value="ENSSLDP00000029590.1"/>
    <property type="gene ID" value="ENSSLDG00000022793.1"/>
</dbReference>
<dbReference type="Proteomes" id="UP000261360">
    <property type="component" value="Unplaced"/>
</dbReference>
<reference evidence="6" key="1">
    <citation type="submission" date="2025-08" db="UniProtKB">
        <authorList>
            <consortium name="Ensembl"/>
        </authorList>
    </citation>
    <scope>IDENTIFICATION</scope>
</reference>
<keyword evidence="4" id="KW-1133">Transmembrane helix</keyword>
<dbReference type="SUPFAM" id="SSF103481">
    <property type="entry name" value="Multidrug resistance efflux transporter EmrE"/>
    <property type="match status" value="1"/>
</dbReference>
<accession>A0A3B4YG62</accession>